<dbReference type="Proteomes" id="UP000031443">
    <property type="component" value="Unassembled WGS sequence"/>
</dbReference>
<evidence type="ECO:0000313" key="2">
    <source>
        <dbReference type="EMBL" id="EMP34338.1"/>
    </source>
</evidence>
<sequence>MAESGPNPQDEVVDEEVELEDDVEPTAGLPNGAASQELFTTPEVSSQSQQSLSGEQEAGEETPISGSQTRGAACSGKALGGPGQFVYLLCPQVRPITVPTGRSSQLQANGGYRKGGQHISQPAPLPAAPIGLEWQTAARGNKPADAAGKQTGPARQGLSLNKRHP</sequence>
<evidence type="ECO:0000256" key="1">
    <source>
        <dbReference type="SAM" id="MobiDB-lite"/>
    </source>
</evidence>
<evidence type="ECO:0000313" key="3">
    <source>
        <dbReference type="Proteomes" id="UP000031443"/>
    </source>
</evidence>
<proteinExistence type="predicted"/>
<feature type="region of interest" description="Disordered" evidence="1">
    <location>
        <begin position="1"/>
        <end position="77"/>
    </location>
</feature>
<feature type="region of interest" description="Disordered" evidence="1">
    <location>
        <begin position="99"/>
        <end position="165"/>
    </location>
</feature>
<protein>
    <submittedName>
        <fullName evidence="2">Uncharacterized protein</fullName>
    </submittedName>
</protein>
<keyword evidence="3" id="KW-1185">Reference proteome</keyword>
<feature type="compositionally biased region" description="Low complexity" evidence="1">
    <location>
        <begin position="43"/>
        <end position="56"/>
    </location>
</feature>
<dbReference type="AlphaFoldDB" id="M7BQJ8"/>
<gene>
    <name evidence="2" type="ORF">UY3_08507</name>
</gene>
<organism evidence="2 3">
    <name type="scientific">Chelonia mydas</name>
    <name type="common">Green sea-turtle</name>
    <name type="synonym">Chelonia agassizi</name>
    <dbReference type="NCBI Taxonomy" id="8469"/>
    <lineage>
        <taxon>Eukaryota</taxon>
        <taxon>Metazoa</taxon>
        <taxon>Chordata</taxon>
        <taxon>Craniata</taxon>
        <taxon>Vertebrata</taxon>
        <taxon>Euteleostomi</taxon>
        <taxon>Archelosauria</taxon>
        <taxon>Testudinata</taxon>
        <taxon>Testudines</taxon>
        <taxon>Cryptodira</taxon>
        <taxon>Durocryptodira</taxon>
        <taxon>Americhelydia</taxon>
        <taxon>Chelonioidea</taxon>
        <taxon>Cheloniidae</taxon>
        <taxon>Chelonia</taxon>
    </lineage>
</organism>
<reference evidence="3" key="1">
    <citation type="journal article" date="2013" name="Nat. Genet.">
        <title>The draft genomes of soft-shell turtle and green sea turtle yield insights into the development and evolution of the turtle-specific body plan.</title>
        <authorList>
            <person name="Wang Z."/>
            <person name="Pascual-Anaya J."/>
            <person name="Zadissa A."/>
            <person name="Li W."/>
            <person name="Niimura Y."/>
            <person name="Huang Z."/>
            <person name="Li C."/>
            <person name="White S."/>
            <person name="Xiong Z."/>
            <person name="Fang D."/>
            <person name="Wang B."/>
            <person name="Ming Y."/>
            <person name="Chen Y."/>
            <person name="Zheng Y."/>
            <person name="Kuraku S."/>
            <person name="Pignatelli M."/>
            <person name="Herrero J."/>
            <person name="Beal K."/>
            <person name="Nozawa M."/>
            <person name="Li Q."/>
            <person name="Wang J."/>
            <person name="Zhang H."/>
            <person name="Yu L."/>
            <person name="Shigenobu S."/>
            <person name="Wang J."/>
            <person name="Liu J."/>
            <person name="Flicek P."/>
            <person name="Searle S."/>
            <person name="Wang J."/>
            <person name="Kuratani S."/>
            <person name="Yin Y."/>
            <person name="Aken B."/>
            <person name="Zhang G."/>
            <person name="Irie N."/>
        </authorList>
    </citation>
    <scope>NUCLEOTIDE SEQUENCE [LARGE SCALE GENOMIC DNA]</scope>
</reference>
<dbReference type="EMBL" id="KB532689">
    <property type="protein sequence ID" value="EMP34338.1"/>
    <property type="molecule type" value="Genomic_DNA"/>
</dbReference>
<accession>M7BQJ8</accession>
<feature type="compositionally biased region" description="Acidic residues" evidence="1">
    <location>
        <begin position="11"/>
        <end position="24"/>
    </location>
</feature>
<name>M7BQJ8_CHEMY</name>